<dbReference type="SUPFAM" id="SSF47413">
    <property type="entry name" value="lambda repressor-like DNA-binding domains"/>
    <property type="match status" value="1"/>
</dbReference>
<comment type="caution">
    <text evidence="6">The sequence shown here is derived from an EMBL/GenBank/DDBJ whole genome shotgun (WGS) entry which is preliminary data.</text>
</comment>
<dbReference type="PANTHER" id="PTHR30146">
    <property type="entry name" value="LACI-RELATED TRANSCRIPTIONAL REPRESSOR"/>
    <property type="match status" value="1"/>
</dbReference>
<evidence type="ECO:0000256" key="3">
    <source>
        <dbReference type="ARBA" id="ARBA00023163"/>
    </source>
</evidence>
<dbReference type="RefSeq" id="WP_258818583.1">
    <property type="nucleotide sequence ID" value="NZ_JANUGW010000017.1"/>
</dbReference>
<proteinExistence type="predicted"/>
<dbReference type="Gene3D" id="3.40.50.2300">
    <property type="match status" value="2"/>
</dbReference>
<dbReference type="CDD" id="cd06267">
    <property type="entry name" value="PBP1_LacI_sugar_binding-like"/>
    <property type="match status" value="1"/>
</dbReference>
<accession>A0ABT1ZVQ1</accession>
<dbReference type="SUPFAM" id="SSF53822">
    <property type="entry name" value="Periplasmic binding protein-like I"/>
    <property type="match status" value="1"/>
</dbReference>
<protein>
    <submittedName>
        <fullName evidence="6">LacI family transcriptional regulator</fullName>
    </submittedName>
</protein>
<keyword evidence="3" id="KW-0804">Transcription</keyword>
<dbReference type="InterPro" id="IPR010982">
    <property type="entry name" value="Lambda_DNA-bd_dom_sf"/>
</dbReference>
<dbReference type="PANTHER" id="PTHR30146:SF153">
    <property type="entry name" value="LACTOSE OPERON REPRESSOR"/>
    <property type="match status" value="1"/>
</dbReference>
<gene>
    <name evidence="6" type="ORF">NX784_20710</name>
</gene>
<dbReference type="CDD" id="cd01392">
    <property type="entry name" value="HTH_LacI"/>
    <property type="match status" value="1"/>
</dbReference>
<evidence type="ECO:0000313" key="7">
    <source>
        <dbReference type="Proteomes" id="UP001204151"/>
    </source>
</evidence>
<dbReference type="Pfam" id="PF00356">
    <property type="entry name" value="LacI"/>
    <property type="match status" value="1"/>
</dbReference>
<dbReference type="Pfam" id="PF13377">
    <property type="entry name" value="Peripla_BP_3"/>
    <property type="match status" value="1"/>
</dbReference>
<feature type="compositionally biased region" description="Basic residues" evidence="4">
    <location>
        <begin position="352"/>
        <end position="364"/>
    </location>
</feature>
<dbReference type="SMART" id="SM00354">
    <property type="entry name" value="HTH_LACI"/>
    <property type="match status" value="1"/>
</dbReference>
<keyword evidence="7" id="KW-1185">Reference proteome</keyword>
<evidence type="ECO:0000313" key="6">
    <source>
        <dbReference type="EMBL" id="MCS0584023.1"/>
    </source>
</evidence>
<sequence length="364" mass="38512">MRKVSKLSEVARLAGVAPITASRAIRGTGYVSAEARERIMAAAAQLHYTPDPLARRMRGDRSRLLGVFVNHYGPVVLHEIIRALSTHARATGYDLLLFNAERFDSPDRMATCDLLGKLCDGLLLVMPSADDGFLDALERQQLASVVICFDARPVAVPVVAAENRLGARAAVEHLLALGHRRIAYIAGNPGTGQSAERERGYVDALLAAGIAPDPALVVNGAFVQAGGYAATERLLGASVPPTAIFAANDEMAFGAIDAINSRGLTVPDDISVIGFDDIPTASCVFPKLTTMHQPFDAIAAYAVREVVGMIDGQSTAAARIAFPAKLVVRGSTGPARQLDADAENLTPTTSRRPARARRAPARGT</sequence>
<keyword evidence="2" id="KW-0238">DNA-binding</keyword>
<feature type="region of interest" description="Disordered" evidence="4">
    <location>
        <begin position="337"/>
        <end position="364"/>
    </location>
</feature>
<dbReference type="InterPro" id="IPR028082">
    <property type="entry name" value="Peripla_BP_I"/>
</dbReference>
<feature type="domain" description="HTH lacI-type" evidence="5">
    <location>
        <begin position="5"/>
        <end position="59"/>
    </location>
</feature>
<dbReference type="PROSITE" id="PS50932">
    <property type="entry name" value="HTH_LACI_2"/>
    <property type="match status" value="1"/>
</dbReference>
<dbReference type="Gene3D" id="1.10.260.40">
    <property type="entry name" value="lambda repressor-like DNA-binding domains"/>
    <property type="match status" value="1"/>
</dbReference>
<organism evidence="6 7">
    <name type="scientific">Massilia pinisoli</name>
    <dbReference type="NCBI Taxonomy" id="1772194"/>
    <lineage>
        <taxon>Bacteria</taxon>
        <taxon>Pseudomonadati</taxon>
        <taxon>Pseudomonadota</taxon>
        <taxon>Betaproteobacteria</taxon>
        <taxon>Burkholderiales</taxon>
        <taxon>Oxalobacteraceae</taxon>
        <taxon>Telluria group</taxon>
        <taxon>Massilia</taxon>
    </lineage>
</organism>
<dbReference type="Proteomes" id="UP001204151">
    <property type="component" value="Unassembled WGS sequence"/>
</dbReference>
<dbReference type="EMBL" id="JANUGW010000017">
    <property type="protein sequence ID" value="MCS0584023.1"/>
    <property type="molecule type" value="Genomic_DNA"/>
</dbReference>
<name>A0ABT1ZVQ1_9BURK</name>
<dbReference type="InterPro" id="IPR000843">
    <property type="entry name" value="HTH_LacI"/>
</dbReference>
<evidence type="ECO:0000256" key="2">
    <source>
        <dbReference type="ARBA" id="ARBA00023125"/>
    </source>
</evidence>
<dbReference type="InterPro" id="IPR046335">
    <property type="entry name" value="LacI/GalR-like_sensor"/>
</dbReference>
<evidence type="ECO:0000256" key="4">
    <source>
        <dbReference type="SAM" id="MobiDB-lite"/>
    </source>
</evidence>
<evidence type="ECO:0000256" key="1">
    <source>
        <dbReference type="ARBA" id="ARBA00023015"/>
    </source>
</evidence>
<reference evidence="6 7" key="1">
    <citation type="submission" date="2022-08" db="EMBL/GenBank/DDBJ databases">
        <title>Reclassification of Massilia species as members of the genera Telluria, Duganella, Pseudoduganella, Mokoshia gen. nov. and Zemynaea gen. nov. using orthogonal and non-orthogonal genome-based approaches.</title>
        <authorList>
            <person name="Bowman J.P."/>
        </authorList>
    </citation>
    <scope>NUCLEOTIDE SEQUENCE [LARGE SCALE GENOMIC DNA]</scope>
    <source>
        <strain evidence="6 7">JCM 31316</strain>
    </source>
</reference>
<keyword evidence="1" id="KW-0805">Transcription regulation</keyword>
<evidence type="ECO:0000259" key="5">
    <source>
        <dbReference type="PROSITE" id="PS50932"/>
    </source>
</evidence>